<dbReference type="RefSeq" id="WP_067595295.1">
    <property type="nucleotide sequence ID" value="NZ_FOWC01000013.1"/>
</dbReference>
<sequence>MSDDPLVPPRVAESAGWIRGVVGQLHRRLRQVDNAEILTPTQTAVLNRLHREGPGTQAELAAAEHVRQQSMAATLGVLDSLGYLNRTRDPADGRRVVISLSDLGAKTVIGIRQHRDEWLAAALTGELTEDELETVRRALPLLQRIAQR</sequence>
<dbReference type="Gene3D" id="1.10.287.100">
    <property type="match status" value="1"/>
</dbReference>
<keyword evidence="5" id="KW-1185">Reference proteome</keyword>
<dbReference type="PANTHER" id="PTHR39515:SF2">
    <property type="entry name" value="HTH-TYPE TRANSCRIPTIONAL REGULATOR RV0880"/>
    <property type="match status" value="1"/>
</dbReference>
<dbReference type="InterPro" id="IPR052526">
    <property type="entry name" value="HTH-type_Bedaq_tolerance"/>
</dbReference>
<dbReference type="AlphaFoldDB" id="A0A1I5Z044"/>
<dbReference type="GO" id="GO:0003700">
    <property type="term" value="F:DNA-binding transcription factor activity"/>
    <property type="evidence" value="ECO:0007669"/>
    <property type="project" value="InterPro"/>
</dbReference>
<dbReference type="EMBL" id="FOWC01000013">
    <property type="protein sequence ID" value="SFQ49898.1"/>
    <property type="molecule type" value="Genomic_DNA"/>
</dbReference>
<dbReference type="InterPro" id="IPR036390">
    <property type="entry name" value="WH_DNA-bd_sf"/>
</dbReference>
<proteinExistence type="predicted"/>
<reference evidence="3 4" key="1">
    <citation type="submission" date="2016-10" db="EMBL/GenBank/DDBJ databases">
        <authorList>
            <person name="de Groot N.N."/>
        </authorList>
    </citation>
    <scope>NUCLEOTIDE SEQUENCE [LARGE SCALE GENOMIC DNA]</scope>
    <source>
        <strain evidence="3 4">DSM 44637</strain>
    </source>
</reference>
<dbReference type="InterPro" id="IPR000835">
    <property type="entry name" value="HTH_MarR-typ"/>
</dbReference>
<dbReference type="PROSITE" id="PS50995">
    <property type="entry name" value="HTH_MARR_2"/>
    <property type="match status" value="1"/>
</dbReference>
<organism evidence="3 4">
    <name type="scientific">Amycolatopsis rubida</name>
    <dbReference type="NCBI Taxonomy" id="112413"/>
    <lineage>
        <taxon>Bacteria</taxon>
        <taxon>Bacillati</taxon>
        <taxon>Actinomycetota</taxon>
        <taxon>Actinomycetes</taxon>
        <taxon>Pseudonocardiales</taxon>
        <taxon>Pseudonocardiaceae</taxon>
        <taxon>Amycolatopsis</taxon>
    </lineage>
</organism>
<protein>
    <submittedName>
        <fullName evidence="3">DNA-binding transcriptional regulator, MarR family</fullName>
    </submittedName>
    <submittedName>
        <fullName evidence="2">MarR family transcriptional regulator</fullName>
    </submittedName>
</protein>
<reference evidence="2 5" key="2">
    <citation type="submission" date="2020-01" db="EMBL/GenBank/DDBJ databases">
        <title>Insect and environment-associated Actinomycetes.</title>
        <authorList>
            <person name="Currrie C."/>
            <person name="Chevrette M."/>
            <person name="Carlson C."/>
            <person name="Stubbendieck R."/>
            <person name="Wendt-Pienkowski E."/>
        </authorList>
    </citation>
    <scope>NUCLEOTIDE SEQUENCE [LARGE SCALE GENOMIC DNA]</scope>
    <source>
        <strain evidence="2 5">SID8386</strain>
    </source>
</reference>
<evidence type="ECO:0000259" key="1">
    <source>
        <dbReference type="PROSITE" id="PS50995"/>
    </source>
</evidence>
<dbReference type="PANTHER" id="PTHR39515">
    <property type="entry name" value="CONSERVED PROTEIN"/>
    <property type="match status" value="1"/>
</dbReference>
<accession>A0A1I5Z044</accession>
<dbReference type="Gene3D" id="1.10.10.10">
    <property type="entry name" value="Winged helix-like DNA-binding domain superfamily/Winged helix DNA-binding domain"/>
    <property type="match status" value="1"/>
</dbReference>
<evidence type="ECO:0000313" key="3">
    <source>
        <dbReference type="EMBL" id="SFQ49898.1"/>
    </source>
</evidence>
<keyword evidence="3" id="KW-0238">DNA-binding</keyword>
<name>A0A1I5Z044_9PSEU</name>
<feature type="domain" description="HTH marR-type" evidence="1">
    <location>
        <begin position="1"/>
        <end position="144"/>
    </location>
</feature>
<dbReference type="Pfam" id="PF01047">
    <property type="entry name" value="MarR"/>
    <property type="match status" value="1"/>
</dbReference>
<dbReference type="EMBL" id="JAAGNC010000003">
    <property type="protein sequence ID" value="NEC54175.1"/>
    <property type="molecule type" value="Genomic_DNA"/>
</dbReference>
<dbReference type="Proteomes" id="UP000199137">
    <property type="component" value="Unassembled WGS sequence"/>
</dbReference>
<evidence type="ECO:0000313" key="5">
    <source>
        <dbReference type="Proteomes" id="UP000470404"/>
    </source>
</evidence>
<dbReference type="SMART" id="SM00347">
    <property type="entry name" value="HTH_MARR"/>
    <property type="match status" value="1"/>
</dbReference>
<dbReference type="STRING" id="112413.SAMN05421854_113165"/>
<dbReference type="InterPro" id="IPR036388">
    <property type="entry name" value="WH-like_DNA-bd_sf"/>
</dbReference>
<dbReference type="OrthoDB" id="3215377at2"/>
<evidence type="ECO:0000313" key="4">
    <source>
        <dbReference type="Proteomes" id="UP000199137"/>
    </source>
</evidence>
<gene>
    <name evidence="2" type="ORF">G3I59_00760</name>
    <name evidence="3" type="ORF">SAMN05421854_113165</name>
</gene>
<dbReference type="SUPFAM" id="SSF46785">
    <property type="entry name" value="Winged helix' DNA-binding domain"/>
    <property type="match status" value="1"/>
</dbReference>
<evidence type="ECO:0000313" key="2">
    <source>
        <dbReference type="EMBL" id="NEC54175.1"/>
    </source>
</evidence>
<dbReference type="Proteomes" id="UP000470404">
    <property type="component" value="Unassembled WGS sequence"/>
</dbReference>
<dbReference type="GO" id="GO:0003677">
    <property type="term" value="F:DNA binding"/>
    <property type="evidence" value="ECO:0007669"/>
    <property type="project" value="UniProtKB-KW"/>
</dbReference>